<evidence type="ECO:0000256" key="4">
    <source>
        <dbReference type="ARBA" id="ARBA00022771"/>
    </source>
</evidence>
<dbReference type="CDD" id="cd00270">
    <property type="entry name" value="MATH_TRAF_C"/>
    <property type="match status" value="1"/>
</dbReference>
<feature type="domain" description="RING-type" evidence="9">
    <location>
        <begin position="119"/>
        <end position="160"/>
    </location>
</feature>
<keyword evidence="12" id="KW-1185">Reference proteome</keyword>
<dbReference type="AlphaFoldDB" id="A0AAW1BVM3"/>
<dbReference type="PROSITE" id="PS50089">
    <property type="entry name" value="ZF_RING_2"/>
    <property type="match status" value="1"/>
</dbReference>
<reference evidence="11 12" key="1">
    <citation type="journal article" date="2024" name="Proc. Natl. Acad. Sci. U.S.A.">
        <title>The genetic regulatory architecture and epigenomic basis for age-related changes in rattlesnake venom.</title>
        <authorList>
            <person name="Hogan M.P."/>
            <person name="Holding M.L."/>
            <person name="Nystrom G.S."/>
            <person name="Colston T.J."/>
            <person name="Bartlett D.A."/>
            <person name="Mason A.J."/>
            <person name="Ellsworth S.A."/>
            <person name="Rautsaw R.M."/>
            <person name="Lawrence K.C."/>
            <person name="Strickland J.L."/>
            <person name="He B."/>
            <person name="Fraser P."/>
            <person name="Margres M.J."/>
            <person name="Gilbert D.M."/>
            <person name="Gibbs H.L."/>
            <person name="Parkinson C.L."/>
            <person name="Rokyta D.R."/>
        </authorList>
    </citation>
    <scope>NUCLEOTIDE SEQUENCE [LARGE SCALE GENOMIC DNA]</scope>
    <source>
        <strain evidence="11">DRR0105</strain>
    </source>
</reference>
<dbReference type="InterPro" id="IPR008974">
    <property type="entry name" value="TRAF-like"/>
</dbReference>
<feature type="domain" description="MATH" evidence="10">
    <location>
        <begin position="316"/>
        <end position="459"/>
    </location>
</feature>
<gene>
    <name evidence="11" type="ORF">NXF25_004554</name>
</gene>
<keyword evidence="4 6" id="KW-0863">Zinc-finger</keyword>
<evidence type="ECO:0000256" key="7">
    <source>
        <dbReference type="SAM" id="Coils"/>
    </source>
</evidence>
<organism evidence="11 12">
    <name type="scientific">Crotalus adamanteus</name>
    <name type="common">Eastern diamondback rattlesnake</name>
    <dbReference type="NCBI Taxonomy" id="8729"/>
    <lineage>
        <taxon>Eukaryota</taxon>
        <taxon>Metazoa</taxon>
        <taxon>Chordata</taxon>
        <taxon>Craniata</taxon>
        <taxon>Vertebrata</taxon>
        <taxon>Euteleostomi</taxon>
        <taxon>Lepidosauria</taxon>
        <taxon>Squamata</taxon>
        <taxon>Bifurcata</taxon>
        <taxon>Unidentata</taxon>
        <taxon>Episquamata</taxon>
        <taxon>Toxicofera</taxon>
        <taxon>Serpentes</taxon>
        <taxon>Colubroidea</taxon>
        <taxon>Viperidae</taxon>
        <taxon>Crotalinae</taxon>
        <taxon>Crotalus</taxon>
    </lineage>
</organism>
<evidence type="ECO:0000313" key="11">
    <source>
        <dbReference type="EMBL" id="KAK9405780.1"/>
    </source>
</evidence>
<dbReference type="InterPro" id="IPR002083">
    <property type="entry name" value="MATH/TRAF_dom"/>
</dbReference>
<evidence type="ECO:0000256" key="1">
    <source>
        <dbReference type="ARBA" id="ARBA00004496"/>
    </source>
</evidence>
<protein>
    <submittedName>
        <fullName evidence="11">TNF receptor-associated factor 2-like</fullName>
    </submittedName>
</protein>
<dbReference type="GO" id="GO:0008270">
    <property type="term" value="F:zinc ion binding"/>
    <property type="evidence" value="ECO:0007669"/>
    <property type="project" value="UniProtKB-KW"/>
</dbReference>
<dbReference type="Pfam" id="PF21355">
    <property type="entry name" value="TRAF-mep_MATH"/>
    <property type="match status" value="1"/>
</dbReference>
<evidence type="ECO:0000256" key="3">
    <source>
        <dbReference type="ARBA" id="ARBA00022723"/>
    </source>
</evidence>
<dbReference type="GO" id="GO:0043122">
    <property type="term" value="P:regulation of canonical NF-kappaB signal transduction"/>
    <property type="evidence" value="ECO:0007669"/>
    <property type="project" value="TreeGrafter"/>
</dbReference>
<evidence type="ECO:0000256" key="5">
    <source>
        <dbReference type="ARBA" id="ARBA00022833"/>
    </source>
</evidence>
<dbReference type="Gene3D" id="2.60.210.10">
    <property type="entry name" value="Apoptosis, Tumor Necrosis Factor Receptor Associated Protein 2, Chain A"/>
    <property type="match status" value="1"/>
</dbReference>
<feature type="region of interest" description="Disordered" evidence="8">
    <location>
        <begin position="1"/>
        <end position="38"/>
    </location>
</feature>
<dbReference type="PANTHER" id="PTHR10131:SF94">
    <property type="entry name" value="TNF RECEPTOR-ASSOCIATED FACTOR 4"/>
    <property type="match status" value="1"/>
</dbReference>
<dbReference type="SMART" id="SM00061">
    <property type="entry name" value="MATH"/>
    <property type="match status" value="1"/>
</dbReference>
<dbReference type="Proteomes" id="UP001474421">
    <property type="component" value="Unassembled WGS sequence"/>
</dbReference>
<keyword evidence="3" id="KW-0479">Metal-binding</keyword>
<proteinExistence type="predicted"/>
<name>A0AAW1BVM3_CROAD</name>
<evidence type="ECO:0000259" key="10">
    <source>
        <dbReference type="PROSITE" id="PS50144"/>
    </source>
</evidence>
<keyword evidence="5" id="KW-0862">Zinc</keyword>
<evidence type="ECO:0000313" key="12">
    <source>
        <dbReference type="Proteomes" id="UP001474421"/>
    </source>
</evidence>
<keyword evidence="11" id="KW-0675">Receptor</keyword>
<accession>A0AAW1BVM3</accession>
<sequence>MLVEKKKKTSSLTIRASRGISPLPGLRPPAFSKHATSPSCPDVARSALGIPRASSDDSRANPLCIKLPTRLACRQIEPGTRLNFATGDLLGSRQRSWMMGKLRGSVMPMDPLSKMGLLCQACGFLLANPQQAECGHRYCRRCVKGLFRDTEKIVSCFTCRKVLHLKEFHSDKAAENDALDTQIACPNFDCRWTGTLKSYQEHLCLPEAPIGTTKDATLTPGDQTESKEKEAHWTVTAPIMGSPSLNIEAVQLRMEALELMVASLRRQLNQQVSNVKTLQHSCSQYEELLKISQEIRNCPHGTKGSGPSSQELVSTDGILIWKVENFSKFLKDAKSGKRQSIFSPAFATHPFGYRLYVRLYPDGDGVGKGGHLSLFLALAKGPYDDILPWPFRQKVTFSLLDPMRRKSPLVETFLPDPQSTSFQQPHQRLNVASGSPLFASHVEIPSYLKDDTLYLKVVVDLTGIDI</sequence>
<dbReference type="SUPFAM" id="SSF57850">
    <property type="entry name" value="RING/U-box"/>
    <property type="match status" value="1"/>
</dbReference>
<dbReference type="InterPro" id="IPR018957">
    <property type="entry name" value="Znf_C3HC4_RING-type"/>
</dbReference>
<feature type="coiled-coil region" evidence="7">
    <location>
        <begin position="247"/>
        <end position="274"/>
    </location>
</feature>
<dbReference type="EMBL" id="JAOTOJ010000002">
    <property type="protein sequence ID" value="KAK9405780.1"/>
    <property type="molecule type" value="Genomic_DNA"/>
</dbReference>
<keyword evidence="2" id="KW-0963">Cytoplasm</keyword>
<evidence type="ECO:0000256" key="8">
    <source>
        <dbReference type="SAM" id="MobiDB-lite"/>
    </source>
</evidence>
<evidence type="ECO:0000259" key="9">
    <source>
        <dbReference type="PROSITE" id="PS50089"/>
    </source>
</evidence>
<dbReference type="InterPro" id="IPR049342">
    <property type="entry name" value="TRAF1-6_MATH_dom"/>
</dbReference>
<evidence type="ECO:0000256" key="2">
    <source>
        <dbReference type="ARBA" id="ARBA00022490"/>
    </source>
</evidence>
<comment type="subcellular location">
    <subcellularLocation>
        <location evidence="1">Cytoplasm</location>
    </subcellularLocation>
</comment>
<dbReference type="InterPro" id="IPR001841">
    <property type="entry name" value="Znf_RING"/>
</dbReference>
<dbReference type="Pfam" id="PF00097">
    <property type="entry name" value="zf-C3HC4"/>
    <property type="match status" value="1"/>
</dbReference>
<dbReference type="SUPFAM" id="SSF49599">
    <property type="entry name" value="TRAF domain-like"/>
    <property type="match status" value="1"/>
</dbReference>
<dbReference type="InterPro" id="IPR017907">
    <property type="entry name" value="Znf_RING_CS"/>
</dbReference>
<keyword evidence="7" id="KW-0175">Coiled coil</keyword>
<dbReference type="PROSITE" id="PS00518">
    <property type="entry name" value="ZF_RING_1"/>
    <property type="match status" value="1"/>
</dbReference>
<dbReference type="Gene3D" id="3.30.40.10">
    <property type="entry name" value="Zinc/RING finger domain, C3HC4 (zinc finger)"/>
    <property type="match status" value="1"/>
</dbReference>
<evidence type="ECO:0000256" key="6">
    <source>
        <dbReference type="PROSITE-ProRule" id="PRU00175"/>
    </source>
</evidence>
<dbReference type="PROSITE" id="PS50144">
    <property type="entry name" value="MATH"/>
    <property type="match status" value="1"/>
</dbReference>
<dbReference type="GO" id="GO:0005737">
    <property type="term" value="C:cytoplasm"/>
    <property type="evidence" value="ECO:0007669"/>
    <property type="project" value="UniProtKB-SubCell"/>
</dbReference>
<comment type="caution">
    <text evidence="11">The sequence shown here is derived from an EMBL/GenBank/DDBJ whole genome shotgun (WGS) entry which is preliminary data.</text>
</comment>
<dbReference type="PANTHER" id="PTHR10131">
    <property type="entry name" value="TNF RECEPTOR ASSOCIATED FACTOR"/>
    <property type="match status" value="1"/>
</dbReference>
<dbReference type="InterPro" id="IPR013083">
    <property type="entry name" value="Znf_RING/FYVE/PHD"/>
</dbReference>